<dbReference type="GO" id="GO:0005829">
    <property type="term" value="C:cytosol"/>
    <property type="evidence" value="ECO:0007669"/>
    <property type="project" value="TreeGrafter"/>
</dbReference>
<dbReference type="EMBL" id="QPEX01000010">
    <property type="protein sequence ID" value="RCS53873.1"/>
    <property type="molecule type" value="Genomic_DNA"/>
</dbReference>
<comment type="similarity">
    <text evidence="1 3">Belongs to the DapA family.</text>
</comment>
<dbReference type="GO" id="GO:0008840">
    <property type="term" value="F:4-hydroxy-tetrahydrodipicolinate synthase activity"/>
    <property type="evidence" value="ECO:0007669"/>
    <property type="project" value="TreeGrafter"/>
</dbReference>
<sequence length="299" mass="32344">MSSTIPLKGIVAYPITRFGLDGHVDLKTYRQLLERLLTSGVQAIAPLGSAGVLPYLSDEEREAITEATIAQVAGRVPVMIGVSALTTERTLHHAKFAEKAGAAAVMIIPMSYWKLTEDEIFQHYQTVSEAISLPIMAYNNPATGGSDMSPTFLARLLQLPNVTMIKESTGDVNRLHRLVQTAGDSVAFFNGSNPLAFDAFAAGATGWCTAAANLIPDLNLALYQAFREPANLENARAVFLRQLPLLQFLVAHGLPRTVAAGLELAGIEVGPLRAPLLPLSESHRAELQRLLKQVRESHE</sequence>
<dbReference type="PRINTS" id="PR00146">
    <property type="entry name" value="DHPICSNTHASE"/>
</dbReference>
<protein>
    <submittedName>
        <fullName evidence="5">Dihydrodipicolinate synthase family protein</fullName>
    </submittedName>
</protein>
<dbReference type="OrthoDB" id="9771791at2"/>
<evidence type="ECO:0000313" key="5">
    <source>
        <dbReference type="EMBL" id="RCS53873.1"/>
    </source>
</evidence>
<dbReference type="SUPFAM" id="SSF51569">
    <property type="entry name" value="Aldolase"/>
    <property type="match status" value="1"/>
</dbReference>
<dbReference type="PANTHER" id="PTHR12128:SF66">
    <property type="entry name" value="4-HYDROXY-2-OXOGLUTARATE ALDOLASE, MITOCHONDRIAL"/>
    <property type="match status" value="1"/>
</dbReference>
<dbReference type="Pfam" id="PF00701">
    <property type="entry name" value="DHDPS"/>
    <property type="match status" value="1"/>
</dbReference>
<feature type="active site" description="Schiff-base intermediate with substrate" evidence="4">
    <location>
        <position position="166"/>
    </location>
</feature>
<dbReference type="RefSeq" id="WP_114366937.1">
    <property type="nucleotide sequence ID" value="NZ_QPEX01000010.1"/>
</dbReference>
<accession>A0A368KTX1</accession>
<evidence type="ECO:0000256" key="4">
    <source>
        <dbReference type="PIRSR" id="PIRSR001365-1"/>
    </source>
</evidence>
<evidence type="ECO:0000256" key="2">
    <source>
        <dbReference type="ARBA" id="ARBA00023239"/>
    </source>
</evidence>
<dbReference type="InterPro" id="IPR013785">
    <property type="entry name" value="Aldolase_TIM"/>
</dbReference>
<organism evidence="5 6">
    <name type="scientific">Bremerella cremea</name>
    <dbReference type="NCBI Taxonomy" id="1031537"/>
    <lineage>
        <taxon>Bacteria</taxon>
        <taxon>Pseudomonadati</taxon>
        <taxon>Planctomycetota</taxon>
        <taxon>Planctomycetia</taxon>
        <taxon>Pirellulales</taxon>
        <taxon>Pirellulaceae</taxon>
        <taxon>Bremerella</taxon>
    </lineage>
</organism>
<name>A0A368KTX1_9BACT</name>
<dbReference type="Gene3D" id="3.20.20.70">
    <property type="entry name" value="Aldolase class I"/>
    <property type="match status" value="1"/>
</dbReference>
<dbReference type="SMART" id="SM01130">
    <property type="entry name" value="DHDPS"/>
    <property type="match status" value="1"/>
</dbReference>
<dbReference type="CDD" id="cd00408">
    <property type="entry name" value="DHDPS-like"/>
    <property type="match status" value="1"/>
</dbReference>
<dbReference type="AlphaFoldDB" id="A0A368KTX1"/>
<dbReference type="PANTHER" id="PTHR12128">
    <property type="entry name" value="DIHYDRODIPICOLINATE SYNTHASE"/>
    <property type="match status" value="1"/>
</dbReference>
<keyword evidence="2 3" id="KW-0456">Lyase</keyword>
<comment type="caution">
    <text evidence="5">The sequence shown here is derived from an EMBL/GenBank/DDBJ whole genome shotgun (WGS) entry which is preliminary data.</text>
</comment>
<dbReference type="Proteomes" id="UP000253562">
    <property type="component" value="Unassembled WGS sequence"/>
</dbReference>
<reference evidence="5 6" key="1">
    <citation type="submission" date="2018-07" db="EMBL/GenBank/DDBJ databases">
        <title>Comparative genomes isolates from brazilian mangrove.</title>
        <authorList>
            <person name="De Araujo J.E."/>
            <person name="Taketani R.G."/>
            <person name="Silva M.C.P."/>
            <person name="Lourenco M.V."/>
            <person name="Oliveira V.M."/>
            <person name="Andreote F.D."/>
        </authorList>
    </citation>
    <scope>NUCLEOTIDE SEQUENCE [LARGE SCALE GENOMIC DNA]</scope>
    <source>
        <strain evidence="5 6">HEX PRIS-MGV</strain>
    </source>
</reference>
<feature type="active site" description="Proton donor/acceptor" evidence="4">
    <location>
        <position position="138"/>
    </location>
</feature>
<dbReference type="InterPro" id="IPR002220">
    <property type="entry name" value="DapA-like"/>
</dbReference>
<gene>
    <name evidence="5" type="ORF">DTL42_01520</name>
</gene>
<evidence type="ECO:0000313" key="6">
    <source>
        <dbReference type="Proteomes" id="UP000253562"/>
    </source>
</evidence>
<dbReference type="PIRSF" id="PIRSF001365">
    <property type="entry name" value="DHDPS"/>
    <property type="match status" value="1"/>
</dbReference>
<evidence type="ECO:0000256" key="3">
    <source>
        <dbReference type="PIRNR" id="PIRNR001365"/>
    </source>
</evidence>
<proteinExistence type="inferred from homology"/>
<evidence type="ECO:0000256" key="1">
    <source>
        <dbReference type="ARBA" id="ARBA00007592"/>
    </source>
</evidence>